<proteinExistence type="inferred from homology"/>
<keyword evidence="11" id="KW-1185">Reference proteome</keyword>
<evidence type="ECO:0000256" key="6">
    <source>
        <dbReference type="ARBA" id="ARBA00022989"/>
    </source>
</evidence>
<evidence type="ECO:0000313" key="11">
    <source>
        <dbReference type="Proteomes" id="UP000199516"/>
    </source>
</evidence>
<reference evidence="10 11" key="1">
    <citation type="submission" date="2016-10" db="EMBL/GenBank/DDBJ databases">
        <authorList>
            <person name="de Groot N.N."/>
        </authorList>
    </citation>
    <scope>NUCLEOTIDE SEQUENCE [LARGE SCALE GENOMIC DNA]</scope>
    <source>
        <strain evidence="10 11">DSM 23995</strain>
    </source>
</reference>
<evidence type="ECO:0000256" key="7">
    <source>
        <dbReference type="ARBA" id="ARBA00023136"/>
    </source>
</evidence>
<protein>
    <submittedName>
        <fullName evidence="10">Multisubunit sodium/proton antiporter, MrpF subunit</fullName>
    </submittedName>
</protein>
<dbReference type="GO" id="GO:0015385">
    <property type="term" value="F:sodium:proton antiporter activity"/>
    <property type="evidence" value="ECO:0007669"/>
    <property type="project" value="TreeGrafter"/>
</dbReference>
<dbReference type="AlphaFoldDB" id="A0A1I1Z8J1"/>
<organism evidence="10 11">
    <name type="scientific">Alteribacillus iranensis</name>
    <dbReference type="NCBI Taxonomy" id="930128"/>
    <lineage>
        <taxon>Bacteria</taxon>
        <taxon>Bacillati</taxon>
        <taxon>Bacillota</taxon>
        <taxon>Bacilli</taxon>
        <taxon>Bacillales</taxon>
        <taxon>Bacillaceae</taxon>
        <taxon>Alteribacillus</taxon>
    </lineage>
</organism>
<keyword evidence="4 8" id="KW-1003">Cell membrane</keyword>
<dbReference type="PIRSF" id="PIRSF028784">
    <property type="entry name" value="MrpF"/>
    <property type="match status" value="1"/>
</dbReference>
<dbReference type="PANTHER" id="PTHR34702">
    <property type="entry name" value="NA(+)/H(+) ANTIPORTER SUBUNIT F1"/>
    <property type="match status" value="1"/>
</dbReference>
<accession>A0A1I1Z8J1</accession>
<evidence type="ECO:0000313" key="10">
    <source>
        <dbReference type="EMBL" id="SFE28076.1"/>
    </source>
</evidence>
<dbReference type="Pfam" id="PF04066">
    <property type="entry name" value="MrpF_PhaF"/>
    <property type="match status" value="1"/>
</dbReference>
<evidence type="ECO:0000256" key="5">
    <source>
        <dbReference type="ARBA" id="ARBA00022692"/>
    </source>
</evidence>
<gene>
    <name evidence="10" type="ORF">SAMN05192532_101101</name>
</gene>
<keyword evidence="8" id="KW-0050">Antiport</keyword>
<dbReference type="Proteomes" id="UP000199516">
    <property type="component" value="Unassembled WGS sequence"/>
</dbReference>
<keyword evidence="5 9" id="KW-0812">Transmembrane</keyword>
<feature type="transmembrane region" description="Helical" evidence="9">
    <location>
        <begin position="60"/>
        <end position="82"/>
    </location>
</feature>
<comment type="similarity">
    <text evidence="2 8">Belongs to the CPA3 antiporters (TC 2.A.63) subunit F family.</text>
</comment>
<evidence type="ECO:0000256" key="9">
    <source>
        <dbReference type="SAM" id="Phobius"/>
    </source>
</evidence>
<evidence type="ECO:0000256" key="8">
    <source>
        <dbReference type="PIRNR" id="PIRNR028784"/>
    </source>
</evidence>
<dbReference type="STRING" id="930128.SAMN05192532_101101"/>
<keyword evidence="6 9" id="KW-1133">Transmembrane helix</keyword>
<feature type="transmembrane region" description="Helical" evidence="9">
    <location>
        <begin position="34"/>
        <end position="54"/>
    </location>
</feature>
<dbReference type="EMBL" id="FONT01000001">
    <property type="protein sequence ID" value="SFE28076.1"/>
    <property type="molecule type" value="Genomic_DNA"/>
</dbReference>
<dbReference type="PANTHER" id="PTHR34702:SF1">
    <property type="entry name" value="NA(+)_H(+) ANTIPORTER SUBUNIT F"/>
    <property type="match status" value="1"/>
</dbReference>
<dbReference type="GO" id="GO:0005886">
    <property type="term" value="C:plasma membrane"/>
    <property type="evidence" value="ECO:0007669"/>
    <property type="project" value="UniProtKB-SubCell"/>
</dbReference>
<keyword evidence="3 8" id="KW-0813">Transport</keyword>
<dbReference type="InterPro" id="IPR007208">
    <property type="entry name" value="MrpF/PhaF-like"/>
</dbReference>
<dbReference type="NCBIfam" id="NF009248">
    <property type="entry name" value="PRK12600.1"/>
    <property type="match status" value="1"/>
</dbReference>
<keyword evidence="8" id="KW-0406">Ion transport</keyword>
<evidence type="ECO:0000256" key="3">
    <source>
        <dbReference type="ARBA" id="ARBA00022448"/>
    </source>
</evidence>
<evidence type="ECO:0000256" key="1">
    <source>
        <dbReference type="ARBA" id="ARBA00004651"/>
    </source>
</evidence>
<keyword evidence="7 8" id="KW-0472">Membrane</keyword>
<sequence>MFHMLINISAAIIALSILITLYRVITGPSAPDRVVALDMIGINLISLAAVMSLILNTTAFLEVILLLAILAFIGTVGFSKFIEKGVVIERKRD</sequence>
<dbReference type="OrthoDB" id="9799958at2"/>
<feature type="transmembrane region" description="Helical" evidence="9">
    <location>
        <begin position="6"/>
        <end position="25"/>
    </location>
</feature>
<evidence type="ECO:0000256" key="2">
    <source>
        <dbReference type="ARBA" id="ARBA00009212"/>
    </source>
</evidence>
<comment type="subcellular location">
    <subcellularLocation>
        <location evidence="1 8">Cell membrane</location>
        <topology evidence="1 8">Multi-pass membrane protein</topology>
    </subcellularLocation>
</comment>
<evidence type="ECO:0000256" key="4">
    <source>
        <dbReference type="ARBA" id="ARBA00022475"/>
    </source>
</evidence>
<name>A0A1I1Z8J1_9BACI</name>